<protein>
    <recommendedName>
        <fullName evidence="4">Clostridial hydrophobic W</fullName>
    </recommendedName>
</protein>
<dbReference type="STRING" id="931626.Awo_c30660"/>
<evidence type="ECO:0000313" key="2">
    <source>
        <dbReference type="EMBL" id="AFA49794.1"/>
    </source>
</evidence>
<evidence type="ECO:0000313" key="3">
    <source>
        <dbReference type="Proteomes" id="UP000007177"/>
    </source>
</evidence>
<keyword evidence="3" id="KW-1185">Reference proteome</keyword>
<dbReference type="Pfam" id="PF07538">
    <property type="entry name" value="ChW"/>
    <property type="match status" value="3"/>
</dbReference>
<dbReference type="eggNOG" id="COG0419">
    <property type="taxonomic scope" value="Bacteria"/>
</dbReference>
<keyword evidence="1" id="KW-1133">Transmembrane helix</keyword>
<feature type="transmembrane region" description="Helical" evidence="1">
    <location>
        <begin position="12"/>
        <end position="33"/>
    </location>
</feature>
<reference evidence="3" key="1">
    <citation type="submission" date="2011-07" db="EMBL/GenBank/DDBJ databases">
        <title>Complete genome sequence of Acetobacterium woodii.</title>
        <authorList>
            <person name="Poehlein A."/>
            <person name="Schmidt S."/>
            <person name="Kaster A.-K."/>
            <person name="Goenrich M."/>
            <person name="Vollmers J."/>
            <person name="Thuermer A."/>
            <person name="Gottschalk G."/>
            <person name="Thauer R.K."/>
            <person name="Daniel R."/>
            <person name="Mueller V."/>
        </authorList>
    </citation>
    <scope>NUCLEOTIDE SEQUENCE [LARGE SCALE GENOMIC DNA]</scope>
    <source>
        <strain evidence="3">ATCC 29683 / DSM 1030 / JCM 2381 / KCTC 1655 / WB1</strain>
    </source>
</reference>
<dbReference type="SMART" id="SM00728">
    <property type="entry name" value="ChW"/>
    <property type="match status" value="3"/>
</dbReference>
<organism evidence="2 3">
    <name type="scientific">Acetobacterium woodii (strain ATCC 29683 / DSM 1030 / JCM 2381 / KCTC 1655 / WB1)</name>
    <dbReference type="NCBI Taxonomy" id="931626"/>
    <lineage>
        <taxon>Bacteria</taxon>
        <taxon>Bacillati</taxon>
        <taxon>Bacillota</taxon>
        <taxon>Clostridia</taxon>
        <taxon>Eubacteriales</taxon>
        <taxon>Eubacteriaceae</taxon>
        <taxon>Acetobacterium</taxon>
    </lineage>
</organism>
<name>H6LIQ5_ACEWD</name>
<sequence length="717" mass="78719">MKNVKEIGKKTWLIMAYLLIMAMTMTIIGITPVKAAANKTDIPVKVVFNIDNKVVPAQGINENADEFLKATYTTKLVAADGSKESQAVIDQCGAKLVPMYPESEIQNPLKFSGLEANANYFGEAIPSLLNQYIIEYDEALAGNYQLTYWYEEERTPVVGKDFEANMPSFSYNGNTTVPGSAKQEALISAAENLIQDSLASRLPASVSGHDAVFGTTAKAYGSWLIFTSARAGYTPHNGFYTECYDAYVQKYQQSNKKDPQGKPLNEGFDANEVAKDALAITAIGYDARNVGGYNLIEMLTNGKNPSDGYFVKQVSEFAIDSYNYLPDRDHAYIHELAANALAGAVSHSDPLIDMYIMEFQPIAPFYDPNAKAGDEFYDVKQAMETVFIPYFARIQGYTGLFYSGIEYDNAWSNAQSMMMLGTGNVDIFQADFIKNGYTMLDMLTDINKSFSADEGQIARGYEAIVRSYRNEKQLFDCTDVANSTVKVNTAILALPEVSAITSANKVSAQKALAAVDAMLGSLNLTTSQVSSIDMTQYNAVKAKVEATEDPTDPVEPTLPTVDCLYRTHIQNDGWEKEFKTNGEMSGTAGRSLRLEGIEVKLESEGDLGIHYKTHIENIGWEKNWKADGEMSGTKGQGLRLEAIQIELTGADADKFDVYYRVHAQNFGWLNWAKDGDSAGTAGFGNRLEGIKIVVVPEGETPPEVEAGTNDQAFISNN</sequence>
<dbReference type="eggNOG" id="COG3064">
    <property type="taxonomic scope" value="Bacteria"/>
</dbReference>
<accession>H6LIQ5</accession>
<keyword evidence="1" id="KW-0472">Membrane</keyword>
<dbReference type="RefSeq" id="WP_014357391.1">
    <property type="nucleotide sequence ID" value="NC_016894.1"/>
</dbReference>
<dbReference type="HOGENOM" id="CLU_385277_0_0_9"/>
<dbReference type="Proteomes" id="UP000007177">
    <property type="component" value="Chromosome"/>
</dbReference>
<keyword evidence="1" id="KW-0812">Transmembrane</keyword>
<gene>
    <name evidence="2" type="ordered locus">Awo_c30660</name>
</gene>
<dbReference type="EMBL" id="CP002987">
    <property type="protein sequence ID" value="AFA49794.1"/>
    <property type="molecule type" value="Genomic_DNA"/>
</dbReference>
<reference evidence="2 3" key="2">
    <citation type="journal article" date="2012" name="PLoS ONE">
        <title>An ancient pathway combining carbon dioxide fixation with the generation and utilization of a sodium ion gradient for ATP synthesis.</title>
        <authorList>
            <person name="Poehlein A."/>
            <person name="Schmidt S."/>
            <person name="Kaster A.K."/>
            <person name="Goenrich M."/>
            <person name="Vollmers J."/>
            <person name="Thurmer A."/>
            <person name="Bertsch J."/>
            <person name="Schuchmann K."/>
            <person name="Voigt B."/>
            <person name="Hecker M."/>
            <person name="Daniel R."/>
            <person name="Thauer R.K."/>
            <person name="Gottschalk G."/>
            <person name="Muller V."/>
        </authorList>
    </citation>
    <scope>NUCLEOTIDE SEQUENCE [LARGE SCALE GENOMIC DNA]</scope>
    <source>
        <strain evidence="3">ATCC 29683 / DSM 1030 / JCM 2381 / KCTC 1655 / WB1</strain>
    </source>
</reference>
<evidence type="ECO:0000256" key="1">
    <source>
        <dbReference type="SAM" id="Phobius"/>
    </source>
</evidence>
<proteinExistence type="predicted"/>
<dbReference type="KEGG" id="awo:Awo_c30660"/>
<dbReference type="AlphaFoldDB" id="H6LIQ5"/>
<evidence type="ECO:0008006" key="4">
    <source>
        <dbReference type="Google" id="ProtNLM"/>
    </source>
</evidence>
<dbReference type="InterPro" id="IPR006637">
    <property type="entry name" value="ChW"/>
</dbReference>